<proteinExistence type="predicted"/>
<accession>A0ABP2RJ26</accession>
<evidence type="ECO:0000313" key="2">
    <source>
        <dbReference type="Proteomes" id="UP000018720"/>
    </source>
</evidence>
<reference evidence="1 2" key="1">
    <citation type="submission" date="2012-08" db="EMBL/GenBank/DDBJ databases">
        <authorList>
            <person name="Harkins D.M."/>
            <person name="Durkin A.S."/>
            <person name="Selengut J.D."/>
            <person name="Sanka R."/>
            <person name="DePew J."/>
            <person name="Purushe J."/>
            <person name="Matthias M.A."/>
            <person name="Vinetz J.M."/>
            <person name="Sutton G.G."/>
            <person name="Nelson W.C."/>
            <person name="Fouts D.E."/>
        </authorList>
    </citation>
    <scope>NUCLEOTIDE SEQUENCE [LARGE SCALE GENOMIC DNA]</scope>
    <source>
        <strain evidence="1 2">MMD4847</strain>
    </source>
</reference>
<keyword evidence="2" id="KW-1185">Reference proteome</keyword>
<protein>
    <submittedName>
        <fullName evidence="1">Uncharacterized protein</fullName>
    </submittedName>
</protein>
<sequence>MILQNCLLNKENLMTDIHNEMNEKRDFIGIEWITLRAYIDEVDFSEKYKDQLEIDPVKIYLRKDEEYLHIRFNMNAISIPYVLPGVEFDGEDYFDEMMTDALGDLGVYLLEGIYSLDVMNVTLVKKTYLKYNYQDYRHLLNVLNAPGFLKSYLEENNTIRFENDECRIEFSSSNLERELGPENNSPINHDIETGYEEDALLIWIEIKDREILNNLFGDISVGFFEFDESSINAIFEYFLEEFLPSIEEYDVDYSVSVFLEANLNLIKTYYYPAFNEHLERAKKLVNIVDDVTPYAMEGKYEGSVISAFIEMIEGFQEVIRIPKSYGLEDYQNKQKLGDWMLDDRLEKLKELKNKLINPAEEIGLLN</sequence>
<dbReference type="Proteomes" id="UP000018720">
    <property type="component" value="Unassembled WGS sequence"/>
</dbReference>
<gene>
    <name evidence="1" type="ORF">LEP1GSC178_3074</name>
</gene>
<comment type="caution">
    <text evidence="1">The sequence shown here is derived from an EMBL/GenBank/DDBJ whole genome shotgun (WGS) entry which is preliminary data.</text>
</comment>
<dbReference type="EMBL" id="AHOM02000004">
    <property type="protein sequence ID" value="EJZ43464.1"/>
    <property type="molecule type" value="Genomic_DNA"/>
</dbReference>
<organism evidence="1 2">
    <name type="scientific">Leptospira licerasiae str. MMD4847</name>
    <dbReference type="NCBI Taxonomy" id="1049971"/>
    <lineage>
        <taxon>Bacteria</taxon>
        <taxon>Pseudomonadati</taxon>
        <taxon>Spirochaetota</taxon>
        <taxon>Spirochaetia</taxon>
        <taxon>Leptospirales</taxon>
        <taxon>Leptospiraceae</taxon>
        <taxon>Leptospira</taxon>
    </lineage>
</organism>
<name>A0ABP2RJ26_9LEPT</name>
<evidence type="ECO:0000313" key="1">
    <source>
        <dbReference type="EMBL" id="EJZ43464.1"/>
    </source>
</evidence>